<dbReference type="EMBL" id="CP014206">
    <property type="protein sequence ID" value="AMK11220.1"/>
    <property type="molecule type" value="Genomic_DNA"/>
</dbReference>
<name>A0A126QMB4_9BACT</name>
<dbReference type="Proteomes" id="UP000055611">
    <property type="component" value="Chromosome"/>
</dbReference>
<dbReference type="OrthoDB" id="8900573at2"/>
<organism evidence="2 4">
    <name type="scientific">Pseudodesulfovibrio indicus</name>
    <dbReference type="NCBI Taxonomy" id="1716143"/>
    <lineage>
        <taxon>Bacteria</taxon>
        <taxon>Pseudomonadati</taxon>
        <taxon>Thermodesulfobacteriota</taxon>
        <taxon>Desulfovibrionia</taxon>
        <taxon>Desulfovibrionales</taxon>
        <taxon>Desulfovibrionaceae</taxon>
    </lineage>
</organism>
<dbReference type="EMBL" id="SOBK01000001">
    <property type="protein sequence ID" value="TDT92247.1"/>
    <property type="molecule type" value="Genomic_DNA"/>
</dbReference>
<protein>
    <submittedName>
        <fullName evidence="2">Uncharacterized protein DUF3150</fullName>
    </submittedName>
</protein>
<dbReference type="Pfam" id="PF11348">
    <property type="entry name" value="DUF3150"/>
    <property type="match status" value="1"/>
</dbReference>
<gene>
    <name evidence="1" type="ORF">AWY79_08880</name>
    <name evidence="2" type="ORF">EDC59_101652</name>
</gene>
<dbReference type="AlphaFoldDB" id="A0A126QMB4"/>
<dbReference type="InterPro" id="IPR021496">
    <property type="entry name" value="DUF3150"/>
</dbReference>
<reference evidence="1 3" key="1">
    <citation type="journal article" date="2016" name="Front. Microbiol.">
        <title>Genome Sequence of the Piezophilic, Mesophilic Sulfate-Reducing Bacterium Desulfovibrio indicus J2T.</title>
        <authorList>
            <person name="Cao J."/>
            <person name="Maignien L."/>
            <person name="Shao Z."/>
            <person name="Alain K."/>
            <person name="Jebbar M."/>
        </authorList>
    </citation>
    <scope>NUCLEOTIDE SEQUENCE [LARGE SCALE GENOMIC DNA]</scope>
    <source>
        <strain evidence="1 3">J2</strain>
    </source>
</reference>
<dbReference type="RefSeq" id="WP_066802627.1">
    <property type="nucleotide sequence ID" value="NZ_CP014206.1"/>
</dbReference>
<evidence type="ECO:0000313" key="4">
    <source>
        <dbReference type="Proteomes" id="UP000295506"/>
    </source>
</evidence>
<evidence type="ECO:0000313" key="2">
    <source>
        <dbReference type="EMBL" id="TDT92247.1"/>
    </source>
</evidence>
<reference evidence="2 4" key="2">
    <citation type="submission" date="2019-03" db="EMBL/GenBank/DDBJ databases">
        <title>Genomic Encyclopedia of Type Strains, Phase IV (KMG-IV): sequencing the most valuable type-strain genomes for metagenomic binning, comparative biology and taxonomic classification.</title>
        <authorList>
            <person name="Goeker M."/>
        </authorList>
    </citation>
    <scope>NUCLEOTIDE SEQUENCE [LARGE SCALE GENOMIC DNA]</scope>
    <source>
        <strain evidence="2 4">DSM 101483</strain>
    </source>
</reference>
<sequence length="322" mass="35496">MNTHTDITVLDNLMALNLDVSIWTARKKLTPADFGGAELPPGELASLGSKKVCDPRELRVFGTLKARAVNLLDRTGVRFLGGWAIPEDKADEIVTELTTIRDDFLMAKEQFLNRYDQAVQNWIAQHPGWERLIGASTVSADYVRSRIGFKWQLFKLLPPTDGTVHQGLHEEVSELGDTLFGEVAKAATDTWHRCFEGKDKVTHKALSPLRSIHSKLSGLSFVEPRVMPVMDLLDTAFNRMPKRGHIQGSALVMLQGVVSLLRDPATLLVHGQKILEGHDAADILSGLVADTIPAVREKVPAATIGFVPESVHQHAIDSHGLW</sequence>
<accession>A0A126QMB4</accession>
<dbReference type="Proteomes" id="UP000295506">
    <property type="component" value="Unassembled WGS sequence"/>
</dbReference>
<keyword evidence="3" id="KW-1185">Reference proteome</keyword>
<proteinExistence type="predicted"/>
<dbReference type="KEGG" id="dej:AWY79_08880"/>
<evidence type="ECO:0000313" key="1">
    <source>
        <dbReference type="EMBL" id="AMK11220.1"/>
    </source>
</evidence>
<evidence type="ECO:0000313" key="3">
    <source>
        <dbReference type="Proteomes" id="UP000055611"/>
    </source>
</evidence>